<dbReference type="Gene3D" id="3.40.50.360">
    <property type="match status" value="1"/>
</dbReference>
<reference evidence="3" key="1">
    <citation type="submission" date="2020-02" db="EMBL/GenBank/DDBJ databases">
        <authorList>
            <person name="Palmer J.M."/>
        </authorList>
    </citation>
    <scope>NUCLEOTIDE SEQUENCE</scope>
    <source>
        <strain evidence="3">EPUS1.4</strain>
        <tissue evidence="3">Thallus</tissue>
    </source>
</reference>
<organism evidence="3 4">
    <name type="scientific">Endocarpon pusillum</name>
    <dbReference type="NCBI Taxonomy" id="364733"/>
    <lineage>
        <taxon>Eukaryota</taxon>
        <taxon>Fungi</taxon>
        <taxon>Dikarya</taxon>
        <taxon>Ascomycota</taxon>
        <taxon>Pezizomycotina</taxon>
        <taxon>Eurotiomycetes</taxon>
        <taxon>Chaetothyriomycetidae</taxon>
        <taxon>Verrucariales</taxon>
        <taxon>Verrucariaceae</taxon>
        <taxon>Endocarpon</taxon>
    </lineage>
</organism>
<name>A0A8H7A638_9EURO</name>
<dbReference type="InterPro" id="IPR005025">
    <property type="entry name" value="FMN_Rdtase-like_dom"/>
</dbReference>
<dbReference type="GO" id="GO:0016491">
    <property type="term" value="F:oxidoreductase activity"/>
    <property type="evidence" value="ECO:0007669"/>
    <property type="project" value="InterPro"/>
</dbReference>
<feature type="domain" description="NADPH-dependent FMN reductase-like" evidence="2">
    <location>
        <begin position="4"/>
        <end position="149"/>
    </location>
</feature>
<dbReference type="InterPro" id="IPR029039">
    <property type="entry name" value="Flavoprotein-like_sf"/>
</dbReference>
<dbReference type="GO" id="GO:0010181">
    <property type="term" value="F:FMN binding"/>
    <property type="evidence" value="ECO:0007669"/>
    <property type="project" value="TreeGrafter"/>
</dbReference>
<protein>
    <recommendedName>
        <fullName evidence="2">NADPH-dependent FMN reductase-like domain-containing protein</fullName>
    </recommendedName>
</protein>
<evidence type="ECO:0000256" key="1">
    <source>
        <dbReference type="SAM" id="MobiDB-lite"/>
    </source>
</evidence>
<gene>
    <name evidence="3" type="ORF">GJ744_004044</name>
</gene>
<dbReference type="OrthoDB" id="68575at2759"/>
<comment type="caution">
    <text evidence="3">The sequence shown here is derived from an EMBL/GenBank/DDBJ whole genome shotgun (WGS) entry which is preliminary data.</text>
</comment>
<feature type="compositionally biased region" description="Basic and acidic residues" evidence="1">
    <location>
        <begin position="173"/>
        <end position="185"/>
    </location>
</feature>
<dbReference type="AlphaFoldDB" id="A0A8H7A638"/>
<evidence type="ECO:0000313" key="3">
    <source>
        <dbReference type="EMBL" id="KAF7503253.1"/>
    </source>
</evidence>
<evidence type="ECO:0000259" key="2">
    <source>
        <dbReference type="Pfam" id="PF03358"/>
    </source>
</evidence>
<dbReference type="Pfam" id="PF03358">
    <property type="entry name" value="FMN_red"/>
    <property type="match status" value="1"/>
</dbReference>
<dbReference type="GO" id="GO:0005829">
    <property type="term" value="C:cytosol"/>
    <property type="evidence" value="ECO:0007669"/>
    <property type="project" value="TreeGrafter"/>
</dbReference>
<dbReference type="InterPro" id="IPR050712">
    <property type="entry name" value="NAD(P)H-dep_reductase"/>
</dbReference>
<dbReference type="PANTHER" id="PTHR30543:SF21">
    <property type="entry name" value="NAD(P)H-DEPENDENT FMN REDUCTASE LOT6"/>
    <property type="match status" value="1"/>
</dbReference>
<dbReference type="SUPFAM" id="SSF52218">
    <property type="entry name" value="Flavoproteins"/>
    <property type="match status" value="1"/>
</dbReference>
<proteinExistence type="predicted"/>
<sequence length="221" mass="24065">MPQKVALITGSVRTPRVGPDVADWVASILPQDNNKDGIEIERVAIADFKLPVFDEFVIPAMVPTYAQFQHEHSKKWSDAIRSFAGYIFVTPEYNAGVPGGVKNAIDYLYSEWPGKPAAVISYGMQGGIRANEQLAYTLEMIMKLKVVEPRVEMAFSGGSGQPDSIAASTQGKLGDDTKKEWTENGNKEKVLRAFEALSQIVKEQATEEKVAKAATADGAAE</sequence>
<evidence type="ECO:0000313" key="4">
    <source>
        <dbReference type="Proteomes" id="UP000606974"/>
    </source>
</evidence>
<accession>A0A8H7A638</accession>
<keyword evidence="4" id="KW-1185">Reference proteome</keyword>
<dbReference type="PANTHER" id="PTHR30543">
    <property type="entry name" value="CHROMATE REDUCTASE"/>
    <property type="match status" value="1"/>
</dbReference>
<dbReference type="Proteomes" id="UP000606974">
    <property type="component" value="Unassembled WGS sequence"/>
</dbReference>
<feature type="region of interest" description="Disordered" evidence="1">
    <location>
        <begin position="157"/>
        <end position="185"/>
    </location>
</feature>
<dbReference type="EMBL" id="JAACFV010000188">
    <property type="protein sequence ID" value="KAF7503253.1"/>
    <property type="molecule type" value="Genomic_DNA"/>
</dbReference>